<evidence type="ECO:0000256" key="7">
    <source>
        <dbReference type="ARBA" id="ARBA00022946"/>
    </source>
</evidence>
<dbReference type="GO" id="GO:0003723">
    <property type="term" value="F:RNA binding"/>
    <property type="evidence" value="ECO:0007669"/>
    <property type="project" value="UniProtKB-UniRule"/>
</dbReference>
<dbReference type="InterPro" id="IPR000504">
    <property type="entry name" value="RRM_dom"/>
</dbReference>
<dbReference type="CDD" id="cd12433">
    <property type="entry name" value="RRM_Yme2p_like"/>
    <property type="match status" value="1"/>
</dbReference>
<dbReference type="InterPro" id="IPR012677">
    <property type="entry name" value="Nucleotide-bd_a/b_plait_sf"/>
</dbReference>
<feature type="transmembrane region" description="Helical" evidence="12">
    <location>
        <begin position="289"/>
        <end position="309"/>
    </location>
</feature>
<evidence type="ECO:0000256" key="3">
    <source>
        <dbReference type="ARBA" id="ARBA00020222"/>
    </source>
</evidence>
<accession>A0AA91SZW3</accession>
<comment type="caution">
    <text evidence="15">The sequence shown here is derived from an EMBL/GenBank/DDBJ whole genome shotgun (WGS) entry which is preliminary data.</text>
</comment>
<keyword evidence="6 12" id="KW-0999">Mitochondrion inner membrane</keyword>
<evidence type="ECO:0000259" key="13">
    <source>
        <dbReference type="Pfam" id="PF00076"/>
    </source>
</evidence>
<keyword evidence="5 12" id="KW-0812">Transmembrane</keyword>
<dbReference type="Pfam" id="PF00076">
    <property type="entry name" value="RRM_1"/>
    <property type="match status" value="1"/>
</dbReference>
<evidence type="ECO:0000313" key="15">
    <source>
        <dbReference type="EMBL" id="OVF05511.1"/>
    </source>
</evidence>
<evidence type="ECO:0000256" key="6">
    <source>
        <dbReference type="ARBA" id="ARBA00022792"/>
    </source>
</evidence>
<evidence type="ECO:0000256" key="10">
    <source>
        <dbReference type="ARBA" id="ARBA00023136"/>
    </source>
</evidence>
<comment type="function">
    <text evidence="11 12">Plays a role in maintaining the mitochondrial genome and in controlling the mtDNA escape. Involved in the regulation of mtDNA nucleotide structure and number. May have a dispensable role in early maturation of pre-rRNA.</text>
</comment>
<gene>
    <name evidence="15" type="ORF">A9F13_22g00539</name>
</gene>
<evidence type="ECO:0000256" key="1">
    <source>
        <dbReference type="ARBA" id="ARBA00004434"/>
    </source>
</evidence>
<dbReference type="GO" id="GO:0006397">
    <property type="term" value="P:mRNA processing"/>
    <property type="evidence" value="ECO:0007669"/>
    <property type="project" value="UniProtKB-UniRule"/>
</dbReference>
<evidence type="ECO:0000256" key="2">
    <source>
        <dbReference type="ARBA" id="ARBA00010320"/>
    </source>
</evidence>
<feature type="domain" description="Mitochondrial escape protein 2 C-terminal" evidence="14">
    <location>
        <begin position="383"/>
        <end position="815"/>
    </location>
</feature>
<keyword evidence="4 12" id="KW-0507">mRNA processing</keyword>
<dbReference type="Proteomes" id="UP000195602">
    <property type="component" value="Unassembled WGS sequence"/>
</dbReference>
<dbReference type="AlphaFoldDB" id="A0AA91SZW3"/>
<evidence type="ECO:0000256" key="9">
    <source>
        <dbReference type="ARBA" id="ARBA00023128"/>
    </source>
</evidence>
<evidence type="ECO:0000313" key="16">
    <source>
        <dbReference type="Proteomes" id="UP000195602"/>
    </source>
</evidence>
<reference evidence="15 16" key="1">
    <citation type="submission" date="2017-04" db="EMBL/GenBank/DDBJ databases">
        <title>Draft genome of the yeast Clavispora lusitaniae type strain CBS 6936.</title>
        <authorList>
            <person name="Durrens P."/>
            <person name="Klopp C."/>
            <person name="Biteau N."/>
            <person name="Fitton-Ouhabi V."/>
            <person name="Dementhon K."/>
            <person name="Accoceberry I."/>
            <person name="Sherman D.J."/>
            <person name="Noel T."/>
        </authorList>
    </citation>
    <scope>NUCLEOTIDE SEQUENCE [LARGE SCALE GENOMIC DNA]</scope>
    <source>
        <strain evidence="15 16">CBS 6936</strain>
    </source>
</reference>
<dbReference type="KEGG" id="clus:A9F13_22g00539"/>
<proteinExistence type="inferred from homology"/>
<dbReference type="InterPro" id="IPR035979">
    <property type="entry name" value="RBD_domain_sf"/>
</dbReference>
<evidence type="ECO:0000256" key="5">
    <source>
        <dbReference type="ARBA" id="ARBA00022692"/>
    </source>
</evidence>
<dbReference type="SUPFAM" id="SSF54928">
    <property type="entry name" value="RNA-binding domain, RBD"/>
    <property type="match status" value="1"/>
</dbReference>
<dbReference type="GO" id="GO:0005743">
    <property type="term" value="C:mitochondrial inner membrane"/>
    <property type="evidence" value="ECO:0007669"/>
    <property type="project" value="UniProtKB-SubCell"/>
</dbReference>
<dbReference type="PANTHER" id="PTHR32198">
    <property type="entry name" value="MITOCHONDRIAL ESCAPE PROTEIN 2"/>
    <property type="match status" value="1"/>
</dbReference>
<keyword evidence="7" id="KW-0809">Transit peptide</keyword>
<comment type="subcellular location">
    <subcellularLocation>
        <location evidence="1 12">Mitochondrion inner membrane</location>
        <topology evidence="1 12">Single-pass membrane protein</topology>
    </subcellularLocation>
</comment>
<dbReference type="InterPro" id="IPR039627">
    <property type="entry name" value="Yme2_C"/>
</dbReference>
<dbReference type="InterPro" id="IPR034260">
    <property type="entry name" value="Yme2_RRM"/>
</dbReference>
<evidence type="ECO:0000256" key="11">
    <source>
        <dbReference type="ARBA" id="ARBA00025276"/>
    </source>
</evidence>
<dbReference type="Pfam" id="PF10443">
    <property type="entry name" value="RNA12"/>
    <property type="match status" value="1"/>
</dbReference>
<organism evidence="15 16">
    <name type="scientific">Clavispora lusitaniae</name>
    <name type="common">Candida lusitaniae</name>
    <dbReference type="NCBI Taxonomy" id="36911"/>
    <lineage>
        <taxon>Eukaryota</taxon>
        <taxon>Fungi</taxon>
        <taxon>Dikarya</taxon>
        <taxon>Ascomycota</taxon>
        <taxon>Saccharomycotina</taxon>
        <taxon>Pichiomycetes</taxon>
        <taxon>Metschnikowiaceae</taxon>
        <taxon>Clavispora</taxon>
    </lineage>
</organism>
<sequence length="863" mass="97905">MLRILGSPGKSLPLRSLSVSRLKIPGSRTIGSDVNELKEETGINDYDKSAEMTGVMDYRKSTEVLMFFDNVYPRWYAKLWYTKLFSRFSGGRKRFSDARLKDRVCNLFNVKDDPLPQEFVADEFVPLKRDGGAFVRFLVPETSSVKELIQRVEENCKKNQHLYNSSIQRYINFWMKYPQAFQVKGTPWIEDMSRFPSSRLKVIFEGEFLTEEELYVLFRRYGPIEDIIPSSSSVPYATILFKSTDSCIRAKNCVTGMVLNKNKTTLHLQYIPIKRVNYVTNFIANHQRIAIPVILALLAAIAVFIFEPIRLTFIELKLKSLYSWDAHKDNWLVKAIYVPYRAIVSGISDGRHFLDDSLESITGSKRGKVELDDFEADFLLTERTEKAKQMKLWICENANTFIIVKGPKGSGKREFVFDHTLKMADVPTKSVLEINCTPLVKARSDNLFLKATASQIGYFPMFTWTNSITQFVDLGLQGLTGQKSGFNESKETQFKNMLSLAQVAIRKVALADFPSYKCDLERQQQKKIEQSGDIDAKIPEIREEEYLQMHPEAKPVIVISNYASKADSANDFAYRALADWGAQLIQSNIAHVIFITQDSGSISHLTKALPNQVFKTIALSDASQQASRQFVMKQLRGENTSAYVDSCLGPLGGRMLDLQSFVRRIKSGESPDDALEEMISQAAEQITTFFLNPGKVDGEATWSTAQIWALMRSLSKAEEVEFIDLLKSPLFAATEATTATLAVLEKNDLIGLKREKGIIRTITTGRPLYRAAFENLVNDHRAFKLYETDFYKTLIGLENAKISKLEDEISKISSLSDLKFMKERLDYLSSKISASTATVQDYEAKMKEVANMSNTPKKNFLGF</sequence>
<dbReference type="EMBL" id="LYUB02000022">
    <property type="protein sequence ID" value="OVF05511.1"/>
    <property type="molecule type" value="Genomic_DNA"/>
</dbReference>
<evidence type="ECO:0000256" key="4">
    <source>
        <dbReference type="ARBA" id="ARBA00022664"/>
    </source>
</evidence>
<dbReference type="InterPro" id="IPR018850">
    <property type="entry name" value="Mt_escape_2_C"/>
</dbReference>
<name>A0AA91SZW3_CLALS</name>
<evidence type="ECO:0000256" key="12">
    <source>
        <dbReference type="RuleBase" id="RU367108"/>
    </source>
</evidence>
<feature type="domain" description="RRM" evidence="13">
    <location>
        <begin position="209"/>
        <end position="263"/>
    </location>
</feature>
<keyword evidence="8 12" id="KW-1133">Transmembrane helix</keyword>
<evidence type="ECO:0000256" key="8">
    <source>
        <dbReference type="ARBA" id="ARBA00022989"/>
    </source>
</evidence>
<keyword evidence="9 12" id="KW-0496">Mitochondrion</keyword>
<keyword evidence="12" id="KW-0694">RNA-binding</keyword>
<comment type="similarity">
    <text evidence="2 12">Belongs to the YME2 family.</text>
</comment>
<evidence type="ECO:0000259" key="14">
    <source>
        <dbReference type="Pfam" id="PF10443"/>
    </source>
</evidence>
<dbReference type="PANTHER" id="PTHR32198:SF2">
    <property type="entry name" value="MITOCHONDRIAL ESCAPE PROTEIN 2"/>
    <property type="match status" value="1"/>
</dbReference>
<protein>
    <recommendedName>
        <fullName evidence="3 12">Mitochondrial escape protein 2</fullName>
    </recommendedName>
</protein>
<dbReference type="Gene3D" id="3.30.70.330">
    <property type="match status" value="1"/>
</dbReference>
<keyword evidence="10 12" id="KW-0472">Membrane</keyword>